<reference evidence="2 3" key="1">
    <citation type="submission" date="2019-08" db="EMBL/GenBank/DDBJ databases">
        <title>Genomes of Antarctic Bizionia species.</title>
        <authorList>
            <person name="Bowman J.P."/>
        </authorList>
    </citation>
    <scope>NUCLEOTIDE SEQUENCE [LARGE SCALE GENOMIC DNA]</scope>
    <source>
        <strain evidence="2 3">IC164</strain>
    </source>
</reference>
<dbReference type="RefSeq" id="WP_148380625.1">
    <property type="nucleotide sequence ID" value="NZ_VSKN01000005.1"/>
</dbReference>
<keyword evidence="1" id="KW-0472">Membrane</keyword>
<comment type="caution">
    <text evidence="2">The sequence shown here is derived from an EMBL/GenBank/DDBJ whole genome shotgun (WGS) entry which is preliminary data.</text>
</comment>
<proteinExistence type="predicted"/>
<protein>
    <submittedName>
        <fullName evidence="2">Uncharacterized protein</fullName>
    </submittedName>
</protein>
<name>A0ABY3MBS7_9FLAO</name>
<gene>
    <name evidence="2" type="ORF">ES677_05100</name>
</gene>
<sequence>MEQVVVLVVAVGLAALVGQLGKNRNIGFGWSFALSLFLSPIIGLIITLFSKKKDVEFIDIQKDEN</sequence>
<evidence type="ECO:0000256" key="1">
    <source>
        <dbReference type="SAM" id="Phobius"/>
    </source>
</evidence>
<keyword evidence="3" id="KW-1185">Reference proteome</keyword>
<accession>A0ABY3MBS7</accession>
<organism evidence="2 3">
    <name type="scientific">Bizionia gelidisalsuginis</name>
    <dbReference type="NCBI Taxonomy" id="291188"/>
    <lineage>
        <taxon>Bacteria</taxon>
        <taxon>Pseudomonadati</taxon>
        <taxon>Bacteroidota</taxon>
        <taxon>Flavobacteriia</taxon>
        <taxon>Flavobacteriales</taxon>
        <taxon>Flavobacteriaceae</taxon>
        <taxon>Bizionia</taxon>
    </lineage>
</organism>
<evidence type="ECO:0000313" key="3">
    <source>
        <dbReference type="Proteomes" id="UP000323621"/>
    </source>
</evidence>
<keyword evidence="1" id="KW-0812">Transmembrane</keyword>
<feature type="transmembrane region" description="Helical" evidence="1">
    <location>
        <begin position="28"/>
        <end position="49"/>
    </location>
</feature>
<dbReference type="EMBL" id="VSKN01000005">
    <property type="protein sequence ID" value="TYC14758.1"/>
    <property type="molecule type" value="Genomic_DNA"/>
</dbReference>
<keyword evidence="1" id="KW-1133">Transmembrane helix</keyword>
<evidence type="ECO:0000313" key="2">
    <source>
        <dbReference type="EMBL" id="TYC14758.1"/>
    </source>
</evidence>
<dbReference type="Proteomes" id="UP000323621">
    <property type="component" value="Unassembled WGS sequence"/>
</dbReference>